<evidence type="ECO:0000256" key="1">
    <source>
        <dbReference type="SAM" id="MobiDB-lite"/>
    </source>
</evidence>
<dbReference type="EMBL" id="MTYJ01000049">
    <property type="protein sequence ID" value="OQV18426.1"/>
    <property type="molecule type" value="Genomic_DNA"/>
</dbReference>
<dbReference type="Proteomes" id="UP000192578">
    <property type="component" value="Unassembled WGS sequence"/>
</dbReference>
<feature type="compositionally biased region" description="Basic residues" evidence="1">
    <location>
        <begin position="105"/>
        <end position="114"/>
    </location>
</feature>
<gene>
    <name evidence="2" type="ORF">BV898_07437</name>
</gene>
<comment type="caution">
    <text evidence="2">The sequence shown here is derived from an EMBL/GenBank/DDBJ whole genome shotgun (WGS) entry which is preliminary data.</text>
</comment>
<dbReference type="AlphaFoldDB" id="A0A1W0WTA2"/>
<evidence type="ECO:0000313" key="2">
    <source>
        <dbReference type="EMBL" id="OQV18426.1"/>
    </source>
</evidence>
<sequence>MLLGERQFAQCVGTLLRHRSLRESPEFAVTRRYDISVGSTLNWGYVSSDDDHNGFPRVSQKRTVSFHRSPVKDRLKRTATLKQTPVESFGERKRPMSPTEASPNPKKKCALLSA</sequence>
<reference evidence="3" key="1">
    <citation type="submission" date="2017-01" db="EMBL/GenBank/DDBJ databases">
        <title>Comparative genomics of anhydrobiosis in the tardigrade Hypsibius dujardini.</title>
        <authorList>
            <person name="Yoshida Y."/>
            <person name="Koutsovoulos G."/>
            <person name="Laetsch D."/>
            <person name="Stevens L."/>
            <person name="Kumar S."/>
            <person name="Horikawa D."/>
            <person name="Ishino K."/>
            <person name="Komine S."/>
            <person name="Tomita M."/>
            <person name="Blaxter M."/>
            <person name="Arakawa K."/>
        </authorList>
    </citation>
    <scope>NUCLEOTIDE SEQUENCE [LARGE SCALE GENOMIC DNA]</scope>
    <source>
        <strain evidence="3">Z151</strain>
    </source>
</reference>
<feature type="region of interest" description="Disordered" evidence="1">
    <location>
        <begin position="54"/>
        <end position="114"/>
    </location>
</feature>
<organism evidence="2 3">
    <name type="scientific">Hypsibius exemplaris</name>
    <name type="common">Freshwater tardigrade</name>
    <dbReference type="NCBI Taxonomy" id="2072580"/>
    <lineage>
        <taxon>Eukaryota</taxon>
        <taxon>Metazoa</taxon>
        <taxon>Ecdysozoa</taxon>
        <taxon>Tardigrada</taxon>
        <taxon>Eutardigrada</taxon>
        <taxon>Parachela</taxon>
        <taxon>Hypsibioidea</taxon>
        <taxon>Hypsibiidae</taxon>
        <taxon>Hypsibius</taxon>
    </lineage>
</organism>
<evidence type="ECO:0000313" key="3">
    <source>
        <dbReference type="Proteomes" id="UP000192578"/>
    </source>
</evidence>
<name>A0A1W0WTA2_HYPEX</name>
<protein>
    <submittedName>
        <fullName evidence="2">Uncharacterized protein</fullName>
    </submittedName>
</protein>
<accession>A0A1W0WTA2</accession>
<keyword evidence="3" id="KW-1185">Reference proteome</keyword>
<proteinExistence type="predicted"/>